<comment type="caution">
    <text evidence="9">The sequence shown here is derived from an EMBL/GenBank/DDBJ whole genome shotgun (WGS) entry which is preliminary data.</text>
</comment>
<name>A0A268NWK6_SHOCL</name>
<keyword evidence="2" id="KW-0479">Metal-binding</keyword>
<evidence type="ECO:0000256" key="7">
    <source>
        <dbReference type="ARBA" id="ARBA00044951"/>
    </source>
</evidence>
<gene>
    <name evidence="9" type="ORF">CHH72_17470</name>
</gene>
<keyword evidence="4 9" id="KW-0413">Isomerase</keyword>
<evidence type="ECO:0000256" key="6">
    <source>
        <dbReference type="ARBA" id="ARBA00044907"/>
    </source>
</evidence>
<comment type="similarity">
    <text evidence="7">Belongs to the D-lyxose ketol-isomerase family.</text>
</comment>
<dbReference type="InterPro" id="IPR010864">
    <property type="entry name" value="D-lyxose_isomer"/>
</dbReference>
<accession>A0A268NWK6</accession>
<sequence length="170" mass="19053">METAKQKTREALEEQGFLLTDQEADTIEVADFGLGRLEQSGLQLFTYVNSPRYCAKELVLFPNQTCPEHKHPPRPDGTPGKEETFRCRFGCVHLFVEGEATDDPSVHPPAEDASYYTAANEIVLLPGEQYTIPPNTRHWFQAGPQGAIISEFSSYSDDASDIFTDPRITR</sequence>
<dbReference type="EC" id="5.3.1.15" evidence="8"/>
<protein>
    <recommendedName>
        <fullName evidence="8">D-lyxose ketol-isomerase</fullName>
        <ecNumber evidence="8">5.3.1.15</ecNumber>
    </recommendedName>
</protein>
<dbReference type="AlphaFoldDB" id="A0A268NWK6"/>
<dbReference type="GO" id="GO:0047828">
    <property type="term" value="F:D-lyxose ketol-isomerase activity"/>
    <property type="evidence" value="ECO:0007669"/>
    <property type="project" value="UniProtKB-EC"/>
</dbReference>
<evidence type="ECO:0000256" key="4">
    <source>
        <dbReference type="ARBA" id="ARBA00023235"/>
    </source>
</evidence>
<dbReference type="GO" id="GO:0046872">
    <property type="term" value="F:metal ion binding"/>
    <property type="evidence" value="ECO:0007669"/>
    <property type="project" value="UniProtKB-KW"/>
</dbReference>
<proteinExistence type="inferred from homology"/>
<evidence type="ECO:0000313" key="9">
    <source>
        <dbReference type="EMBL" id="PAE87619.1"/>
    </source>
</evidence>
<comment type="cofactor">
    <cofactor evidence="1">
        <name>Mn(2+)</name>
        <dbReference type="ChEBI" id="CHEBI:29035"/>
    </cofactor>
</comment>
<dbReference type="RefSeq" id="WP_095327159.1">
    <property type="nucleotide sequence ID" value="NZ_JAUPFF010000004.1"/>
</dbReference>
<reference evidence="9 10" key="1">
    <citation type="submission" date="2017-07" db="EMBL/GenBank/DDBJ databases">
        <title>Isolation and whole genome analysis of endospore-forming bacteria from heroin.</title>
        <authorList>
            <person name="Kalinowski J."/>
            <person name="Ahrens B."/>
            <person name="Al-Dilaimi A."/>
            <person name="Winkler A."/>
            <person name="Wibberg D."/>
            <person name="Schleenbecker U."/>
            <person name="Ruckert C."/>
            <person name="Wolfel R."/>
            <person name="Grass G."/>
        </authorList>
    </citation>
    <scope>NUCLEOTIDE SEQUENCE [LARGE SCALE GENOMIC DNA]</scope>
    <source>
        <strain evidence="9 10">7539</strain>
    </source>
</reference>
<dbReference type="Proteomes" id="UP000216207">
    <property type="component" value="Unassembled WGS sequence"/>
</dbReference>
<keyword evidence="5" id="KW-0119">Carbohydrate metabolism</keyword>
<evidence type="ECO:0000256" key="2">
    <source>
        <dbReference type="ARBA" id="ARBA00022723"/>
    </source>
</evidence>
<dbReference type="InterPro" id="IPR014710">
    <property type="entry name" value="RmlC-like_jellyroll"/>
</dbReference>
<evidence type="ECO:0000256" key="5">
    <source>
        <dbReference type="ARBA" id="ARBA00023277"/>
    </source>
</evidence>
<evidence type="ECO:0000313" key="10">
    <source>
        <dbReference type="Proteomes" id="UP000216207"/>
    </source>
</evidence>
<evidence type="ECO:0000256" key="3">
    <source>
        <dbReference type="ARBA" id="ARBA00023211"/>
    </source>
</evidence>
<dbReference type="Gene3D" id="2.60.120.10">
    <property type="entry name" value="Jelly Rolls"/>
    <property type="match status" value="1"/>
</dbReference>
<keyword evidence="3" id="KW-0464">Manganese</keyword>
<dbReference type="InterPro" id="IPR011051">
    <property type="entry name" value="RmlC_Cupin_sf"/>
</dbReference>
<dbReference type="Pfam" id="PF07385">
    <property type="entry name" value="Lyx_isomer"/>
    <property type="match status" value="1"/>
</dbReference>
<dbReference type="SUPFAM" id="SSF51182">
    <property type="entry name" value="RmlC-like cupins"/>
    <property type="match status" value="1"/>
</dbReference>
<dbReference type="CDD" id="cd20308">
    <property type="entry name" value="cupin_YdaE"/>
    <property type="match status" value="1"/>
</dbReference>
<evidence type="ECO:0000256" key="8">
    <source>
        <dbReference type="ARBA" id="ARBA00044972"/>
    </source>
</evidence>
<comment type="catalytic activity">
    <reaction evidence="6">
        <text>D-lyxose = D-xylulose</text>
        <dbReference type="Rhea" id="RHEA:14201"/>
        <dbReference type="ChEBI" id="CHEBI:16789"/>
        <dbReference type="ChEBI" id="CHEBI:17140"/>
        <dbReference type="EC" id="5.3.1.15"/>
    </reaction>
</comment>
<dbReference type="EMBL" id="NPCC01000033">
    <property type="protein sequence ID" value="PAE87619.1"/>
    <property type="molecule type" value="Genomic_DNA"/>
</dbReference>
<evidence type="ECO:0000256" key="1">
    <source>
        <dbReference type="ARBA" id="ARBA00001936"/>
    </source>
</evidence>
<organism evidence="9 10">
    <name type="scientific">Shouchella clausii</name>
    <name type="common">Alkalihalobacillus clausii</name>
    <dbReference type="NCBI Taxonomy" id="79880"/>
    <lineage>
        <taxon>Bacteria</taxon>
        <taxon>Bacillati</taxon>
        <taxon>Bacillota</taxon>
        <taxon>Bacilli</taxon>
        <taxon>Bacillales</taxon>
        <taxon>Bacillaceae</taxon>
        <taxon>Shouchella</taxon>
    </lineage>
</organism>